<dbReference type="SUPFAM" id="SSF53474">
    <property type="entry name" value="alpha/beta-Hydrolases"/>
    <property type="match status" value="1"/>
</dbReference>
<reference evidence="3 4" key="1">
    <citation type="submission" date="2017-05" db="EMBL/GenBank/DDBJ databases">
        <authorList>
            <person name="Song R."/>
            <person name="Chenine A.L."/>
            <person name="Ruprecht R.M."/>
        </authorList>
    </citation>
    <scope>NUCLEOTIDE SEQUENCE [LARGE SCALE GENOMIC DNA]</scope>
    <source>
        <strain evidence="3 4">CECT 8489</strain>
    </source>
</reference>
<dbReference type="GO" id="GO:0016787">
    <property type="term" value="F:hydrolase activity"/>
    <property type="evidence" value="ECO:0007669"/>
    <property type="project" value="UniProtKB-KW"/>
</dbReference>
<dbReference type="PANTHER" id="PTHR48081:SF33">
    <property type="entry name" value="KYNURENINE FORMAMIDASE"/>
    <property type="match status" value="1"/>
</dbReference>
<protein>
    <submittedName>
        <fullName evidence="3">Alpha/beta hydrolase family protein</fullName>
    </submittedName>
</protein>
<dbReference type="PANTHER" id="PTHR48081">
    <property type="entry name" value="AB HYDROLASE SUPERFAMILY PROTEIN C4A8.06C"/>
    <property type="match status" value="1"/>
</dbReference>
<keyword evidence="1 3" id="KW-0378">Hydrolase</keyword>
<keyword evidence="4" id="KW-1185">Reference proteome</keyword>
<dbReference type="EMBL" id="FXXQ01000002">
    <property type="protein sequence ID" value="SMX22590.1"/>
    <property type="molecule type" value="Genomic_DNA"/>
</dbReference>
<evidence type="ECO:0000256" key="1">
    <source>
        <dbReference type="ARBA" id="ARBA00022801"/>
    </source>
</evidence>
<dbReference type="InterPro" id="IPR013094">
    <property type="entry name" value="AB_hydrolase_3"/>
</dbReference>
<dbReference type="Pfam" id="PF07859">
    <property type="entry name" value="Abhydrolase_3"/>
    <property type="match status" value="1"/>
</dbReference>
<dbReference type="Gene3D" id="3.40.50.1820">
    <property type="entry name" value="alpha/beta hydrolase"/>
    <property type="match status" value="1"/>
</dbReference>
<dbReference type="InterPro" id="IPR050300">
    <property type="entry name" value="GDXG_lipolytic_enzyme"/>
</dbReference>
<organism evidence="3 4">
    <name type="scientific">Boseongicola aestuarii</name>
    <dbReference type="NCBI Taxonomy" id="1470561"/>
    <lineage>
        <taxon>Bacteria</taxon>
        <taxon>Pseudomonadati</taxon>
        <taxon>Pseudomonadota</taxon>
        <taxon>Alphaproteobacteria</taxon>
        <taxon>Rhodobacterales</taxon>
        <taxon>Paracoccaceae</taxon>
        <taxon>Boseongicola</taxon>
    </lineage>
</organism>
<accession>A0A238IXV6</accession>
<dbReference type="RefSeq" id="WP_093972586.1">
    <property type="nucleotide sequence ID" value="NZ_FXXQ01000002.1"/>
</dbReference>
<gene>
    <name evidence="3" type="ORF">BOA8489_00688</name>
</gene>
<dbReference type="Proteomes" id="UP000201838">
    <property type="component" value="Unassembled WGS sequence"/>
</dbReference>
<evidence type="ECO:0000313" key="3">
    <source>
        <dbReference type="EMBL" id="SMX22590.1"/>
    </source>
</evidence>
<dbReference type="OrthoDB" id="9771666at2"/>
<dbReference type="AlphaFoldDB" id="A0A238IXV6"/>
<name>A0A238IXV6_9RHOB</name>
<evidence type="ECO:0000259" key="2">
    <source>
        <dbReference type="Pfam" id="PF07859"/>
    </source>
</evidence>
<feature type="domain" description="Alpha/beta hydrolase fold-3" evidence="2">
    <location>
        <begin position="67"/>
        <end position="182"/>
    </location>
</feature>
<proteinExistence type="predicted"/>
<dbReference type="InterPro" id="IPR029058">
    <property type="entry name" value="AB_hydrolase_fold"/>
</dbReference>
<evidence type="ECO:0000313" key="4">
    <source>
        <dbReference type="Proteomes" id="UP000201838"/>
    </source>
</evidence>
<sequence>MKNDIAYANGDFIPGAADYPDRWADAARAFRESEAAIGRARLNTAYGEHDREKFDLFHPSGRPEGLVVFVHGGYWHKFDRSYWSHFARGLTHCGFAVAMPSYPLAPDVRITEITRAIARAVQKAATYVQGPIFLTGHSAGGHLVARMVCRDVAVAEDVRGRFKHVVPISPLSDLRPFLETSMNDSLGLDAAEAIVESPITHESLRIPATVWVGAEERPAFLDQARWLAERWHRDLRIAPGRHHFDILDDLEHPDSPIVRSILGA</sequence>